<comment type="caution">
    <text evidence="1">The sequence shown here is derived from an EMBL/GenBank/DDBJ whole genome shotgun (WGS) entry which is preliminary data.</text>
</comment>
<reference evidence="1" key="1">
    <citation type="submission" date="2022-08" db="EMBL/GenBank/DDBJ databases">
        <title>Genome Sequence of Fusarium decemcellulare.</title>
        <authorList>
            <person name="Buettner E."/>
        </authorList>
    </citation>
    <scope>NUCLEOTIDE SEQUENCE</scope>
    <source>
        <strain evidence="1">Babe19</strain>
    </source>
</reference>
<evidence type="ECO:0000313" key="2">
    <source>
        <dbReference type="Proteomes" id="UP001148629"/>
    </source>
</evidence>
<name>A0ACC1RHG6_9HYPO</name>
<keyword evidence="2" id="KW-1185">Reference proteome</keyword>
<proteinExistence type="predicted"/>
<evidence type="ECO:0000313" key="1">
    <source>
        <dbReference type="EMBL" id="KAJ3518350.1"/>
    </source>
</evidence>
<dbReference type="Proteomes" id="UP001148629">
    <property type="component" value="Unassembled WGS sequence"/>
</dbReference>
<gene>
    <name evidence="1" type="ORF">NM208_g14545</name>
</gene>
<sequence length="164" mass="17594">MRRYCATRHECAVVWAMGASGERLDVPGARAFIRSVHGWADSARRRCAIQAILAPALGDGKPLWETQALIRIPGVRRQRELAHRLPQSVSITPPLPSCVAPVDVEPIGRAAQDGIGDDCPLSPNCSGGFRFFFFLAGGNLETCSSGSAVLSLTLSSPVVPFRIL</sequence>
<accession>A0ACC1RHG6</accession>
<organism evidence="1 2">
    <name type="scientific">Fusarium decemcellulare</name>
    <dbReference type="NCBI Taxonomy" id="57161"/>
    <lineage>
        <taxon>Eukaryota</taxon>
        <taxon>Fungi</taxon>
        <taxon>Dikarya</taxon>
        <taxon>Ascomycota</taxon>
        <taxon>Pezizomycotina</taxon>
        <taxon>Sordariomycetes</taxon>
        <taxon>Hypocreomycetidae</taxon>
        <taxon>Hypocreales</taxon>
        <taxon>Nectriaceae</taxon>
        <taxon>Fusarium</taxon>
        <taxon>Fusarium decemcellulare species complex</taxon>
    </lineage>
</organism>
<dbReference type="EMBL" id="JANRMS010003452">
    <property type="protein sequence ID" value="KAJ3518350.1"/>
    <property type="molecule type" value="Genomic_DNA"/>
</dbReference>
<protein>
    <submittedName>
        <fullName evidence="1">Uncharacterized protein</fullName>
    </submittedName>
</protein>